<accession>A0ABV2HVP1</accession>
<dbReference type="RefSeq" id="WP_354416067.1">
    <property type="nucleotide sequence ID" value="NZ_JBEPLM010000007.1"/>
</dbReference>
<dbReference type="Gene3D" id="3.10.450.50">
    <property type="match status" value="1"/>
</dbReference>
<gene>
    <name evidence="2" type="ORF">ABID26_004007</name>
</gene>
<sequence length="140" mass="15992">MDASLLSRASAEVVDLHRFFVDWFDRRRCDRADFSRFESVMGEGFSMVVPSGQLLDREAVLNHVRASRATFDGDFAISIEDIRPGWGTDDLLVLTYVEAQQRAGKQSRRRSSAVFTTNSSAPNGVEWRHLHETWLQMPQD</sequence>
<dbReference type="Proteomes" id="UP001549036">
    <property type="component" value="Unassembled WGS sequence"/>
</dbReference>
<dbReference type="PIRSF" id="PIRSF029394">
    <property type="entry name" value="UCP029394"/>
    <property type="match status" value="1"/>
</dbReference>
<comment type="caution">
    <text evidence="2">The sequence shown here is derived from an EMBL/GenBank/DDBJ whole genome shotgun (WGS) entry which is preliminary data.</text>
</comment>
<dbReference type="Pfam" id="PF14534">
    <property type="entry name" value="DUF4440"/>
    <property type="match status" value="1"/>
</dbReference>
<dbReference type="InterPro" id="IPR032710">
    <property type="entry name" value="NTF2-like_dom_sf"/>
</dbReference>
<dbReference type="InterPro" id="IPR027843">
    <property type="entry name" value="DUF4440"/>
</dbReference>
<protein>
    <recommendedName>
        <fullName evidence="1">DUF4440 domain-containing protein</fullName>
    </recommendedName>
</protein>
<organism evidence="2 3">
    <name type="scientific">Mesorhizobium shonense</name>
    <dbReference type="NCBI Taxonomy" id="1209948"/>
    <lineage>
        <taxon>Bacteria</taxon>
        <taxon>Pseudomonadati</taxon>
        <taxon>Pseudomonadota</taxon>
        <taxon>Alphaproteobacteria</taxon>
        <taxon>Hyphomicrobiales</taxon>
        <taxon>Phyllobacteriaceae</taxon>
        <taxon>Mesorhizobium</taxon>
    </lineage>
</organism>
<evidence type="ECO:0000313" key="2">
    <source>
        <dbReference type="EMBL" id="MET3594599.1"/>
    </source>
</evidence>
<evidence type="ECO:0000313" key="3">
    <source>
        <dbReference type="Proteomes" id="UP001549036"/>
    </source>
</evidence>
<dbReference type="InterPro" id="IPR016918">
    <property type="entry name" value="UCP029394"/>
</dbReference>
<reference evidence="2 3" key="1">
    <citation type="submission" date="2024-06" db="EMBL/GenBank/DDBJ databases">
        <title>Genomic Encyclopedia of Type Strains, Phase IV (KMG-IV): sequencing the most valuable type-strain genomes for metagenomic binning, comparative biology and taxonomic classification.</title>
        <authorList>
            <person name="Goeker M."/>
        </authorList>
    </citation>
    <scope>NUCLEOTIDE SEQUENCE [LARGE SCALE GENOMIC DNA]</scope>
    <source>
        <strain evidence="2 3">DSM 29846</strain>
    </source>
</reference>
<feature type="domain" description="DUF4440" evidence="1">
    <location>
        <begin position="31"/>
        <end position="115"/>
    </location>
</feature>
<evidence type="ECO:0000259" key="1">
    <source>
        <dbReference type="Pfam" id="PF14534"/>
    </source>
</evidence>
<keyword evidence="3" id="KW-1185">Reference proteome</keyword>
<dbReference type="SUPFAM" id="SSF54427">
    <property type="entry name" value="NTF2-like"/>
    <property type="match status" value="1"/>
</dbReference>
<name>A0ABV2HVP1_9HYPH</name>
<proteinExistence type="predicted"/>
<dbReference type="EMBL" id="JBEPLM010000007">
    <property type="protein sequence ID" value="MET3594599.1"/>
    <property type="molecule type" value="Genomic_DNA"/>
</dbReference>